<dbReference type="Gene3D" id="1.10.10.10">
    <property type="entry name" value="Winged helix-like DNA-binding domain superfamily/Winged helix DNA-binding domain"/>
    <property type="match status" value="2"/>
</dbReference>
<proteinExistence type="predicted"/>
<evidence type="ECO:0000256" key="1">
    <source>
        <dbReference type="SAM" id="MobiDB-lite"/>
    </source>
</evidence>
<dbReference type="RefSeq" id="WP_182255261.1">
    <property type="nucleotide sequence ID" value="NZ_CP043732.1"/>
</dbReference>
<dbReference type="InterPro" id="IPR036390">
    <property type="entry name" value="WH_DNA-bd_sf"/>
</dbReference>
<gene>
    <name evidence="2" type="ORF">FVO59_04950</name>
</gene>
<dbReference type="SUPFAM" id="SSF46785">
    <property type="entry name" value="Winged helix' DNA-binding domain"/>
    <property type="match status" value="1"/>
</dbReference>
<evidence type="ECO:0000313" key="2">
    <source>
        <dbReference type="EMBL" id="QMU96633.1"/>
    </source>
</evidence>
<feature type="compositionally biased region" description="Basic and acidic residues" evidence="1">
    <location>
        <begin position="181"/>
        <end position="202"/>
    </location>
</feature>
<feature type="compositionally biased region" description="Basic and acidic residues" evidence="1">
    <location>
        <begin position="217"/>
        <end position="232"/>
    </location>
</feature>
<feature type="compositionally biased region" description="Basic residues" evidence="1">
    <location>
        <begin position="203"/>
        <end position="213"/>
    </location>
</feature>
<protein>
    <submittedName>
        <fullName evidence="2">Uncharacterized protein</fullName>
    </submittedName>
</protein>
<feature type="compositionally biased region" description="Basic residues" evidence="1">
    <location>
        <begin position="132"/>
        <end position="141"/>
    </location>
</feature>
<name>A0A7D7WGC9_9MICO</name>
<dbReference type="EMBL" id="CP043732">
    <property type="protein sequence ID" value="QMU96633.1"/>
    <property type="molecule type" value="Genomic_DNA"/>
</dbReference>
<feature type="region of interest" description="Disordered" evidence="1">
    <location>
        <begin position="125"/>
        <end position="272"/>
    </location>
</feature>
<accession>A0A7D7WGC9</accession>
<dbReference type="Proteomes" id="UP000515708">
    <property type="component" value="Chromosome"/>
</dbReference>
<reference evidence="2 3" key="1">
    <citation type="journal article" date="2020" name="Front. Microbiol.">
        <title>Design of Bacterial Strain-Specific qPCR Assays Using NGS Data and Publicly Available Resources and Its Application to Track Biocontrol Strains.</title>
        <authorList>
            <person name="Hernandez I."/>
            <person name="Sant C."/>
            <person name="Martinez R."/>
            <person name="Fernandez C."/>
        </authorList>
    </citation>
    <scope>NUCLEOTIDE SEQUENCE [LARGE SCALE GENOMIC DNA]</scope>
    <source>
        <strain evidence="2 3">B24</strain>
    </source>
</reference>
<feature type="compositionally biased region" description="Basic and acidic residues" evidence="1">
    <location>
        <begin position="143"/>
        <end position="158"/>
    </location>
</feature>
<dbReference type="InterPro" id="IPR036388">
    <property type="entry name" value="WH-like_DNA-bd_sf"/>
</dbReference>
<organism evidence="2 3">
    <name type="scientific">Microbacterium esteraromaticum</name>
    <dbReference type="NCBI Taxonomy" id="57043"/>
    <lineage>
        <taxon>Bacteria</taxon>
        <taxon>Bacillati</taxon>
        <taxon>Actinomycetota</taxon>
        <taxon>Actinomycetes</taxon>
        <taxon>Micrococcales</taxon>
        <taxon>Microbacteriaceae</taxon>
        <taxon>Microbacterium</taxon>
    </lineage>
</organism>
<evidence type="ECO:0000313" key="3">
    <source>
        <dbReference type="Proteomes" id="UP000515708"/>
    </source>
</evidence>
<feature type="compositionally biased region" description="Basic residues" evidence="1">
    <location>
        <begin position="237"/>
        <end position="249"/>
    </location>
</feature>
<dbReference type="AlphaFoldDB" id="A0A7D7WGC9"/>
<sequence>MNSNDTRPLGYWITAVDRLMRAEFATVFEDEGITRRDWRMLNRIAGTHGERPTHDRHGHRLRRLIGLGWIERTADDWALTESGTLAMQRLSSSVEEIRARVADVLTAEEYAAMTASLEKVARGFGWEDGKPLPRRHGRAGRGRGGERRSFGHGHEGHGHSGHGHSGHGDSGHGHSGHGRFGHRDSGHGHEGHGHSGHGDSGHRRGRDQRHGHANGRFGRERGFGHAHGHEGENSQGHPHHRGHSGHGHSGHGDSGHEHSGHGRHGFGPRHMSEGRFSRVQHVHFHTHC</sequence>
<feature type="compositionally biased region" description="Basic and acidic residues" evidence="1">
    <location>
        <begin position="250"/>
        <end position="260"/>
    </location>
</feature>